<comment type="subcellular location">
    <subcellularLocation>
        <location evidence="2">Membrane</location>
    </subcellularLocation>
</comment>
<evidence type="ECO:0000256" key="1">
    <source>
        <dbReference type="ARBA" id="ARBA00001971"/>
    </source>
</evidence>
<evidence type="ECO:0000256" key="11">
    <source>
        <dbReference type="ARBA" id="ARBA00023033"/>
    </source>
</evidence>
<evidence type="ECO:0000256" key="13">
    <source>
        <dbReference type="PIRSR" id="PIRSR602401-1"/>
    </source>
</evidence>
<evidence type="ECO:0000256" key="6">
    <source>
        <dbReference type="ARBA" id="ARBA00022692"/>
    </source>
</evidence>
<evidence type="ECO:0000256" key="5">
    <source>
        <dbReference type="ARBA" id="ARBA00022617"/>
    </source>
</evidence>
<dbReference type="PANTHER" id="PTHR24305">
    <property type="entry name" value="CYTOCHROME P450"/>
    <property type="match status" value="1"/>
</dbReference>
<keyword evidence="14" id="KW-0732">Signal</keyword>
<keyword evidence="11" id="KW-0503">Monooxygenase</keyword>
<dbReference type="SUPFAM" id="SSF48264">
    <property type="entry name" value="Cytochrome P450"/>
    <property type="match status" value="1"/>
</dbReference>
<dbReference type="STRING" id="47428.A0A284S5A1"/>
<dbReference type="OMA" id="ICDDTIP"/>
<dbReference type="InterPro" id="IPR002401">
    <property type="entry name" value="Cyt_P450_E_grp-I"/>
</dbReference>
<keyword evidence="16" id="KW-1185">Reference proteome</keyword>
<evidence type="ECO:0008006" key="17">
    <source>
        <dbReference type="Google" id="ProtNLM"/>
    </source>
</evidence>
<dbReference type="GO" id="GO:0005506">
    <property type="term" value="F:iron ion binding"/>
    <property type="evidence" value="ECO:0007669"/>
    <property type="project" value="InterPro"/>
</dbReference>
<dbReference type="Gene3D" id="1.10.630.10">
    <property type="entry name" value="Cytochrome P450"/>
    <property type="match status" value="1"/>
</dbReference>
<evidence type="ECO:0000256" key="4">
    <source>
        <dbReference type="ARBA" id="ARBA00010617"/>
    </source>
</evidence>
<dbReference type="Proteomes" id="UP000219338">
    <property type="component" value="Unassembled WGS sequence"/>
</dbReference>
<sequence length="573" mass="63879">MCTILSAGIALLAAALLLQRISQRRSVVSRLPVAPAEEASILWGHEYKVFKGEVSAEYTRWAALLGQVFRIKTALFQGDRVRDRRRQSGSTAYFSGMYADQRSSPKLSPTIIQNAYTYLKSQAFEPIVVKFVGRGVAWAEGEEHKFQRRLLVPAFTQVIVTSTTVAYEIPSYRLSAVKGMADDVLQCAEKCASRLASELEAQEGISAGVFNLSLYIPACSLETICRVGFGRDFGYENSDVQAILGSWREDIQKFATFPAFLALRLIGMFPWIAKLPIPAVQEDGYAKKVIQRVAAELLKQHSNPDGRDIFSILVRESWEVNFCFPFLHVLMPQTDRNSSVTVHPALQVAVVNMPLRMAGFETSSGVVMFALLDLARNTEAQTRLREELLATELDWKTIENLPYLDAVTRESLRLHPSSAETHRIAICDDTIPLRWPVTLQTGETITVLHPVLLQEFTIPYTLLNTNPAIWGPNALDFVPERWMASNGVPLSTDLPHGPWSNLSTFADGPRMCIGWRLGVMQVKTLLAVMVRTFEFKDTGAKVHKMLAPTLQPFVNGEAAMIPIHVSLAHSSRE</sequence>
<feature type="signal peptide" evidence="14">
    <location>
        <begin position="1"/>
        <end position="23"/>
    </location>
</feature>
<keyword evidence="7 13" id="KW-0479">Metal-binding</keyword>
<dbReference type="GO" id="GO:0004497">
    <property type="term" value="F:monooxygenase activity"/>
    <property type="evidence" value="ECO:0007669"/>
    <property type="project" value="UniProtKB-KW"/>
</dbReference>
<comment type="pathway">
    <text evidence="3">Secondary metabolite biosynthesis; terpenoid biosynthesis.</text>
</comment>
<dbReference type="InterPro" id="IPR050121">
    <property type="entry name" value="Cytochrome_P450_monoxygenase"/>
</dbReference>
<feature type="chain" id="PRO_5012583217" description="Cytochrome P450" evidence="14">
    <location>
        <begin position="24"/>
        <end position="573"/>
    </location>
</feature>
<keyword evidence="8" id="KW-1133">Transmembrane helix</keyword>
<proteinExistence type="inferred from homology"/>
<evidence type="ECO:0000313" key="15">
    <source>
        <dbReference type="EMBL" id="SJL16173.1"/>
    </source>
</evidence>
<evidence type="ECO:0000313" key="16">
    <source>
        <dbReference type="Proteomes" id="UP000219338"/>
    </source>
</evidence>
<comment type="similarity">
    <text evidence="4">Belongs to the cytochrome P450 family.</text>
</comment>
<evidence type="ECO:0000256" key="8">
    <source>
        <dbReference type="ARBA" id="ARBA00022989"/>
    </source>
</evidence>
<evidence type="ECO:0000256" key="9">
    <source>
        <dbReference type="ARBA" id="ARBA00023002"/>
    </source>
</evidence>
<dbReference type="PANTHER" id="PTHR24305:SF166">
    <property type="entry name" value="CYTOCHROME P450 12A4, MITOCHONDRIAL-RELATED"/>
    <property type="match status" value="1"/>
</dbReference>
<evidence type="ECO:0000256" key="3">
    <source>
        <dbReference type="ARBA" id="ARBA00004721"/>
    </source>
</evidence>
<dbReference type="InterPro" id="IPR001128">
    <property type="entry name" value="Cyt_P450"/>
</dbReference>
<keyword evidence="6" id="KW-0812">Transmembrane</keyword>
<reference evidence="16" key="1">
    <citation type="journal article" date="2017" name="Nat. Ecol. Evol.">
        <title>Genome expansion and lineage-specific genetic innovations in the forest pathogenic fungi Armillaria.</title>
        <authorList>
            <person name="Sipos G."/>
            <person name="Prasanna A.N."/>
            <person name="Walter M.C."/>
            <person name="O'Connor E."/>
            <person name="Balint B."/>
            <person name="Krizsan K."/>
            <person name="Kiss B."/>
            <person name="Hess J."/>
            <person name="Varga T."/>
            <person name="Slot J."/>
            <person name="Riley R."/>
            <person name="Boka B."/>
            <person name="Rigling D."/>
            <person name="Barry K."/>
            <person name="Lee J."/>
            <person name="Mihaltcheva S."/>
            <person name="LaButti K."/>
            <person name="Lipzen A."/>
            <person name="Waldron R."/>
            <person name="Moloney N.M."/>
            <person name="Sperisen C."/>
            <person name="Kredics L."/>
            <person name="Vagvoelgyi C."/>
            <person name="Patrignani A."/>
            <person name="Fitzpatrick D."/>
            <person name="Nagy I."/>
            <person name="Doyle S."/>
            <person name="Anderson J.B."/>
            <person name="Grigoriev I.V."/>
            <person name="Gueldener U."/>
            <person name="Muensterkoetter M."/>
            <person name="Nagy L.G."/>
        </authorList>
    </citation>
    <scope>NUCLEOTIDE SEQUENCE [LARGE SCALE GENOMIC DNA]</scope>
    <source>
        <strain evidence="16">C18/9</strain>
    </source>
</reference>
<evidence type="ECO:0000256" key="2">
    <source>
        <dbReference type="ARBA" id="ARBA00004370"/>
    </source>
</evidence>
<dbReference type="GO" id="GO:0016705">
    <property type="term" value="F:oxidoreductase activity, acting on paired donors, with incorporation or reduction of molecular oxygen"/>
    <property type="evidence" value="ECO:0007669"/>
    <property type="project" value="InterPro"/>
</dbReference>
<keyword evidence="5 13" id="KW-0349">Heme</keyword>
<dbReference type="PRINTS" id="PR00463">
    <property type="entry name" value="EP450I"/>
</dbReference>
<evidence type="ECO:0000256" key="7">
    <source>
        <dbReference type="ARBA" id="ARBA00022723"/>
    </source>
</evidence>
<dbReference type="InterPro" id="IPR036396">
    <property type="entry name" value="Cyt_P450_sf"/>
</dbReference>
<dbReference type="GO" id="GO:0016020">
    <property type="term" value="C:membrane"/>
    <property type="evidence" value="ECO:0007669"/>
    <property type="project" value="UniProtKB-SubCell"/>
</dbReference>
<keyword evidence="9" id="KW-0560">Oxidoreductase</keyword>
<name>A0A284S5A1_ARMOS</name>
<evidence type="ECO:0000256" key="10">
    <source>
        <dbReference type="ARBA" id="ARBA00023004"/>
    </source>
</evidence>
<feature type="binding site" description="axial binding residue" evidence="13">
    <location>
        <position position="512"/>
    </location>
    <ligand>
        <name>heme</name>
        <dbReference type="ChEBI" id="CHEBI:30413"/>
    </ligand>
    <ligandPart>
        <name>Fe</name>
        <dbReference type="ChEBI" id="CHEBI:18248"/>
    </ligandPart>
</feature>
<keyword evidence="12" id="KW-0472">Membrane</keyword>
<protein>
    <recommendedName>
        <fullName evidence="17">Cytochrome P450</fullName>
    </recommendedName>
</protein>
<keyword evidence="10 13" id="KW-0408">Iron</keyword>
<dbReference type="EMBL" id="FUEG01000033">
    <property type="protein sequence ID" value="SJL16173.1"/>
    <property type="molecule type" value="Genomic_DNA"/>
</dbReference>
<dbReference type="OrthoDB" id="1470350at2759"/>
<dbReference type="AlphaFoldDB" id="A0A284S5A1"/>
<dbReference type="Pfam" id="PF00067">
    <property type="entry name" value="p450"/>
    <property type="match status" value="1"/>
</dbReference>
<gene>
    <name evidence="15" type="ORF">ARMOST_19692</name>
</gene>
<organism evidence="15 16">
    <name type="scientific">Armillaria ostoyae</name>
    <name type="common">Armillaria root rot fungus</name>
    <dbReference type="NCBI Taxonomy" id="47428"/>
    <lineage>
        <taxon>Eukaryota</taxon>
        <taxon>Fungi</taxon>
        <taxon>Dikarya</taxon>
        <taxon>Basidiomycota</taxon>
        <taxon>Agaricomycotina</taxon>
        <taxon>Agaricomycetes</taxon>
        <taxon>Agaricomycetidae</taxon>
        <taxon>Agaricales</taxon>
        <taxon>Marasmiineae</taxon>
        <taxon>Physalacriaceae</taxon>
        <taxon>Armillaria</taxon>
    </lineage>
</organism>
<evidence type="ECO:0000256" key="14">
    <source>
        <dbReference type="SAM" id="SignalP"/>
    </source>
</evidence>
<dbReference type="GO" id="GO:0020037">
    <property type="term" value="F:heme binding"/>
    <property type="evidence" value="ECO:0007669"/>
    <property type="project" value="InterPro"/>
</dbReference>
<evidence type="ECO:0000256" key="12">
    <source>
        <dbReference type="ARBA" id="ARBA00023136"/>
    </source>
</evidence>
<dbReference type="PRINTS" id="PR00385">
    <property type="entry name" value="P450"/>
</dbReference>
<accession>A0A284S5A1</accession>
<comment type="cofactor">
    <cofactor evidence="1 13">
        <name>heme</name>
        <dbReference type="ChEBI" id="CHEBI:30413"/>
    </cofactor>
</comment>